<dbReference type="STRING" id="1293598.IV56_GL001094"/>
<dbReference type="InterPro" id="IPR006524">
    <property type="entry name" value="ArpU-like"/>
</dbReference>
<proteinExistence type="predicted"/>
<dbReference type="NCBIfam" id="TIGR01637">
    <property type="entry name" value="phage_arpU"/>
    <property type="match status" value="1"/>
</dbReference>
<comment type="caution">
    <text evidence="1">The sequence shown here is derived from an EMBL/GenBank/DDBJ whole genome shotgun (WGS) entry which is preliminary data.</text>
</comment>
<evidence type="ECO:0000313" key="1">
    <source>
        <dbReference type="EMBL" id="KRO16505.1"/>
    </source>
</evidence>
<evidence type="ECO:0000313" key="2">
    <source>
        <dbReference type="Proteomes" id="UP000050969"/>
    </source>
</evidence>
<dbReference type="AlphaFoldDB" id="A0A0R2MSN8"/>
<accession>A0A0R2MSN8</accession>
<keyword evidence="2" id="KW-1185">Reference proteome</keyword>
<gene>
    <name evidence="1" type="ORF">IV56_GL001094</name>
</gene>
<reference evidence="1 2" key="1">
    <citation type="journal article" date="2015" name="Genome Announc.">
        <title>Expanding the biotechnology potential of lactobacilli through comparative genomics of 213 strains and associated genera.</title>
        <authorList>
            <person name="Sun Z."/>
            <person name="Harris H.M."/>
            <person name="McCann A."/>
            <person name="Guo C."/>
            <person name="Argimon S."/>
            <person name="Zhang W."/>
            <person name="Yang X."/>
            <person name="Jeffery I.B."/>
            <person name="Cooney J.C."/>
            <person name="Kagawa T.F."/>
            <person name="Liu W."/>
            <person name="Song Y."/>
            <person name="Salvetti E."/>
            <person name="Wrobel A."/>
            <person name="Rasinkangas P."/>
            <person name="Parkhill J."/>
            <person name="Rea M.C."/>
            <person name="O'Sullivan O."/>
            <person name="Ritari J."/>
            <person name="Douillard F.P."/>
            <person name="Paul Ross R."/>
            <person name="Yang R."/>
            <person name="Briner A.E."/>
            <person name="Felis G.E."/>
            <person name="de Vos W.M."/>
            <person name="Barrangou R."/>
            <person name="Klaenhammer T.R."/>
            <person name="Caufield P.W."/>
            <person name="Cui Y."/>
            <person name="Zhang H."/>
            <person name="O'Toole P.W."/>
        </authorList>
    </citation>
    <scope>NUCLEOTIDE SEQUENCE [LARGE SCALE GENOMIC DNA]</scope>
    <source>
        <strain evidence="1 2">DSM 24301</strain>
    </source>
</reference>
<protein>
    <submittedName>
        <fullName evidence="1">Uncharacterized protein</fullName>
    </submittedName>
</protein>
<dbReference type="Proteomes" id="UP000050969">
    <property type="component" value="Unassembled WGS sequence"/>
</dbReference>
<dbReference type="PATRIC" id="fig|1293598.4.peg.1153"/>
<sequence>MAGRPLTNYKSPTIDDMPKAQSFSNLAEKQMIDHFSAEQEIKWIDRAMQFLSFESYWVLYFSYCTDELMKGEKIAERMGYANDNMVDYQKRKALLEFAEAFNNSELLEFT</sequence>
<dbReference type="EMBL" id="JQCE01000037">
    <property type="protein sequence ID" value="KRO16505.1"/>
    <property type="molecule type" value="Genomic_DNA"/>
</dbReference>
<organism evidence="1 2">
    <name type="scientific">Lacticaseibacillus saniviri JCM 17471 = DSM 24301</name>
    <dbReference type="NCBI Taxonomy" id="1293598"/>
    <lineage>
        <taxon>Bacteria</taxon>
        <taxon>Bacillati</taxon>
        <taxon>Bacillota</taxon>
        <taxon>Bacilli</taxon>
        <taxon>Lactobacillales</taxon>
        <taxon>Lactobacillaceae</taxon>
        <taxon>Lacticaseibacillus</taxon>
    </lineage>
</organism>
<name>A0A0R2MSN8_9LACO</name>